<dbReference type="Proteomes" id="UP000261620">
    <property type="component" value="Unplaced"/>
</dbReference>
<dbReference type="STRING" id="94237.ENSMMOP00000004815"/>
<dbReference type="InterPro" id="IPR046450">
    <property type="entry name" value="PA_dom_sf"/>
</dbReference>
<dbReference type="Gene3D" id="3.40.630.10">
    <property type="entry name" value="Zn peptidases"/>
    <property type="match status" value="1"/>
</dbReference>
<dbReference type="InterPro" id="IPR007484">
    <property type="entry name" value="Peptidase_M28"/>
</dbReference>
<feature type="domain" description="Peptidase M28" evidence="4">
    <location>
        <begin position="292"/>
        <end position="484"/>
    </location>
</feature>
<dbReference type="Pfam" id="PF04389">
    <property type="entry name" value="Peptidase_M28"/>
    <property type="match status" value="1"/>
</dbReference>
<reference evidence="5" key="1">
    <citation type="submission" date="2025-08" db="UniProtKB">
        <authorList>
            <consortium name="Ensembl"/>
        </authorList>
    </citation>
    <scope>IDENTIFICATION</scope>
</reference>
<dbReference type="GO" id="GO:0006879">
    <property type="term" value="P:intracellular iron ion homeostasis"/>
    <property type="evidence" value="ECO:0007669"/>
    <property type="project" value="TreeGrafter"/>
</dbReference>
<feature type="domain" description="PA" evidence="3">
    <location>
        <begin position="128"/>
        <end position="194"/>
    </location>
</feature>
<comment type="similarity">
    <text evidence="2">Belongs to the peptidase M28 family. M28B subfamily.</text>
</comment>
<evidence type="ECO:0000313" key="6">
    <source>
        <dbReference type="Proteomes" id="UP000261620"/>
    </source>
</evidence>
<comment type="subcellular location">
    <subcellularLocation>
        <location evidence="1">Cell membrane</location>
        <topology evidence="1">Single-pass type II membrane protein</topology>
    </subcellularLocation>
</comment>
<evidence type="ECO:0000259" key="4">
    <source>
        <dbReference type="Pfam" id="PF04389"/>
    </source>
</evidence>
<accession>A0A3Q4AKS5</accession>
<dbReference type="InterPro" id="IPR039373">
    <property type="entry name" value="Peptidase_M28B"/>
</dbReference>
<dbReference type="SUPFAM" id="SSF47672">
    <property type="entry name" value="Transferrin receptor-like dimerisation domain"/>
    <property type="match status" value="1"/>
</dbReference>
<evidence type="ECO:0000256" key="1">
    <source>
        <dbReference type="ARBA" id="ARBA00004401"/>
    </source>
</evidence>
<sequence length="648" mass="72213">IGYLSPHKLQVEQENCATGPPPEIPMEETVEAELRWKDITQLLQDKLSSQAFDTILRKDGMRQAGSKEDLNLADRIFNEFKKQNMDPWTDIHYVQLQSPDSKRPNRVIFGSNDFHPQGYLAYSAPGRVEGKLVYGNYGCQEDLDVLQKNHIELNGCVMLLRAGKISFAEQVDNAATKGASAVLIYPDSKDYSYNADTALYGHVHLGSGDPYTPGFPSFNHTQFPPTRSSGLPKIPAQTITASIAKTLLQEIGGLDANDNFTGGFPSLTYRLGGKENITVEVNNVLVNTEIHNVFGVIKGLADPDRYVVLGAQRDTWDNGYAKSTVGTSVLVELAKAIQEMVDKDGFRPRRSLVFASWTAGEYGTVGATEWLEAYMTSVDKNVLSYINLDGVSLNVSDCQWTEFLQTTDIWNNNDDDDNFMRRMRPMSIDDPAYPFLASFGIPSISFHFISPNVSIDAYPYYGTSLDNMDHLNYKTDQKTSKIAVSAAQLAGQMALRLVHDHIIRLDVSHYTSILNKAIGRIYTRVNQLTQVLKGVDPSWLTKARGNFWRAADDLKIAIQNSDLSDKEACRILNGRVMRIERNLLSPYVSPIDTPFRHFLLGRGPHTLTSIAESTDMKQLHTYLALASWGVQGCASAMEGNVWDINNVI</sequence>
<dbReference type="InterPro" id="IPR003137">
    <property type="entry name" value="PA_domain"/>
</dbReference>
<dbReference type="Gene3D" id="1.20.930.40">
    <property type="entry name" value="Transferrin receptor-like, dimerisation domain"/>
    <property type="match status" value="1"/>
</dbReference>
<dbReference type="Pfam" id="PF02225">
    <property type="entry name" value="PA"/>
    <property type="match status" value="1"/>
</dbReference>
<dbReference type="FunFam" id="3.40.630.10:FF:000101">
    <property type="entry name" value="N-acetylated alpha-linked acidic dipeptidase like 1"/>
    <property type="match status" value="1"/>
</dbReference>
<keyword evidence="6" id="KW-1185">Reference proteome</keyword>
<dbReference type="Gene3D" id="3.50.30.30">
    <property type="match status" value="1"/>
</dbReference>
<dbReference type="SUPFAM" id="SSF52025">
    <property type="entry name" value="PA domain"/>
    <property type="match status" value="1"/>
</dbReference>
<proteinExistence type="inferred from homology"/>
<dbReference type="GO" id="GO:0009897">
    <property type="term" value="C:external side of plasma membrane"/>
    <property type="evidence" value="ECO:0007669"/>
    <property type="project" value="TreeGrafter"/>
</dbReference>
<evidence type="ECO:0000313" key="5">
    <source>
        <dbReference type="Ensembl" id="ENSMMOP00000004815.1"/>
    </source>
</evidence>
<protein>
    <submittedName>
        <fullName evidence="5">Uncharacterized protein</fullName>
    </submittedName>
</protein>
<evidence type="ECO:0000259" key="3">
    <source>
        <dbReference type="Pfam" id="PF02225"/>
    </source>
</evidence>
<dbReference type="PANTHER" id="PTHR10404:SF79">
    <property type="entry name" value="TRANSFERRIN RECEPTOR PROTEIN 1"/>
    <property type="match status" value="1"/>
</dbReference>
<dbReference type="OMA" id="WEANVMR"/>
<organism evidence="5 6">
    <name type="scientific">Mola mola</name>
    <name type="common">Ocean sunfish</name>
    <name type="synonym">Tetraodon mola</name>
    <dbReference type="NCBI Taxonomy" id="94237"/>
    <lineage>
        <taxon>Eukaryota</taxon>
        <taxon>Metazoa</taxon>
        <taxon>Chordata</taxon>
        <taxon>Craniata</taxon>
        <taxon>Vertebrata</taxon>
        <taxon>Euteleostomi</taxon>
        <taxon>Actinopterygii</taxon>
        <taxon>Neopterygii</taxon>
        <taxon>Teleostei</taxon>
        <taxon>Neoteleostei</taxon>
        <taxon>Acanthomorphata</taxon>
        <taxon>Eupercaria</taxon>
        <taxon>Tetraodontiformes</taxon>
        <taxon>Molidae</taxon>
        <taxon>Mola</taxon>
    </lineage>
</organism>
<reference evidence="5" key="2">
    <citation type="submission" date="2025-09" db="UniProtKB">
        <authorList>
            <consortium name="Ensembl"/>
        </authorList>
    </citation>
    <scope>IDENTIFICATION</scope>
</reference>
<evidence type="ECO:0000256" key="2">
    <source>
        <dbReference type="ARBA" id="ARBA00005634"/>
    </source>
</evidence>
<dbReference type="PANTHER" id="PTHR10404">
    <property type="entry name" value="N-ACETYLATED-ALPHA-LINKED ACIDIC DIPEPTIDASE"/>
    <property type="match status" value="1"/>
</dbReference>
<name>A0A3Q4AKS5_MOLML</name>
<dbReference type="AlphaFoldDB" id="A0A3Q4AKS5"/>
<dbReference type="InterPro" id="IPR036757">
    <property type="entry name" value="TFR-like_dimer_dom_sf"/>
</dbReference>
<dbReference type="GO" id="GO:0006826">
    <property type="term" value="P:iron ion transport"/>
    <property type="evidence" value="ECO:0007669"/>
    <property type="project" value="TreeGrafter"/>
</dbReference>
<dbReference type="Ensembl" id="ENSMMOT00000004901.1">
    <property type="protein sequence ID" value="ENSMMOP00000004815.1"/>
    <property type="gene ID" value="ENSMMOG00000003844.1"/>
</dbReference>
<dbReference type="SUPFAM" id="SSF53187">
    <property type="entry name" value="Zn-dependent exopeptidases"/>
    <property type="match status" value="1"/>
</dbReference>